<dbReference type="InterPro" id="IPR032675">
    <property type="entry name" value="LRR_dom_sf"/>
</dbReference>
<name>A0ABR2KZL9_9EUKA</name>
<comment type="caution">
    <text evidence="1">The sequence shown here is derived from an EMBL/GenBank/DDBJ whole genome shotgun (WGS) entry which is preliminary data.</text>
</comment>
<proteinExistence type="predicted"/>
<organism evidence="1 2">
    <name type="scientific">Tritrichomonas musculus</name>
    <dbReference type="NCBI Taxonomy" id="1915356"/>
    <lineage>
        <taxon>Eukaryota</taxon>
        <taxon>Metamonada</taxon>
        <taxon>Parabasalia</taxon>
        <taxon>Tritrichomonadida</taxon>
        <taxon>Tritrichomonadidae</taxon>
        <taxon>Tritrichomonas</taxon>
    </lineage>
</organism>
<protein>
    <submittedName>
        <fullName evidence="1">Uncharacterized protein</fullName>
    </submittedName>
</protein>
<dbReference type="Gene3D" id="3.80.10.10">
    <property type="entry name" value="Ribonuclease Inhibitor"/>
    <property type="match status" value="1"/>
</dbReference>
<evidence type="ECO:0000313" key="1">
    <source>
        <dbReference type="EMBL" id="KAK8896161.1"/>
    </source>
</evidence>
<gene>
    <name evidence="1" type="ORF">M9Y10_014055</name>
</gene>
<evidence type="ECO:0000313" key="2">
    <source>
        <dbReference type="Proteomes" id="UP001470230"/>
    </source>
</evidence>
<accession>A0ABR2KZL9</accession>
<keyword evidence="2" id="KW-1185">Reference proteome</keyword>
<dbReference type="EMBL" id="JAPFFF010000002">
    <property type="protein sequence ID" value="KAK8896161.1"/>
    <property type="molecule type" value="Genomic_DNA"/>
</dbReference>
<reference evidence="1 2" key="1">
    <citation type="submission" date="2024-04" db="EMBL/GenBank/DDBJ databases">
        <title>Tritrichomonas musculus Genome.</title>
        <authorList>
            <person name="Alves-Ferreira E."/>
            <person name="Grigg M."/>
            <person name="Lorenzi H."/>
            <person name="Galac M."/>
        </authorList>
    </citation>
    <scope>NUCLEOTIDE SEQUENCE [LARGE SCALE GENOMIC DNA]</scope>
    <source>
        <strain evidence="1 2">EAF2021</strain>
    </source>
</reference>
<sequence length="51" mass="5650">MNSQVRSIEFASDSQIQTIERNSFALSPLESLNLPSSVTDLKPGWCSYTSN</sequence>
<dbReference type="Proteomes" id="UP001470230">
    <property type="component" value="Unassembled WGS sequence"/>
</dbReference>